<evidence type="ECO:0000256" key="1">
    <source>
        <dbReference type="ARBA" id="ARBA00022723"/>
    </source>
</evidence>
<dbReference type="PANTHER" id="PTHR43279:SF1">
    <property type="entry name" value="CATECHOL-2,3-DIOXYGENASE"/>
    <property type="match status" value="1"/>
</dbReference>
<dbReference type="Proteomes" id="UP000637002">
    <property type="component" value="Unassembled WGS sequence"/>
</dbReference>
<organism evidence="3 4">
    <name type="scientific">Chelatococcus reniformis</name>
    <dbReference type="NCBI Taxonomy" id="1494448"/>
    <lineage>
        <taxon>Bacteria</taxon>
        <taxon>Pseudomonadati</taxon>
        <taxon>Pseudomonadota</taxon>
        <taxon>Alphaproteobacteria</taxon>
        <taxon>Hyphomicrobiales</taxon>
        <taxon>Chelatococcaceae</taxon>
        <taxon>Chelatococcus</taxon>
    </lineage>
</organism>
<reference evidence="3" key="2">
    <citation type="submission" date="2020-09" db="EMBL/GenBank/DDBJ databases">
        <authorList>
            <person name="Sun Q."/>
            <person name="Zhou Y."/>
        </authorList>
    </citation>
    <scope>NUCLEOTIDE SEQUENCE</scope>
    <source>
        <strain evidence="3">CGMCC 1.12919</strain>
    </source>
</reference>
<dbReference type="InterPro" id="IPR037523">
    <property type="entry name" value="VOC_core"/>
</dbReference>
<feature type="domain" description="VOC" evidence="2">
    <location>
        <begin position="21"/>
        <end position="137"/>
    </location>
</feature>
<dbReference type="EMBL" id="BMGG01000006">
    <property type="protein sequence ID" value="GGC75552.1"/>
    <property type="molecule type" value="Genomic_DNA"/>
</dbReference>
<dbReference type="InterPro" id="IPR029068">
    <property type="entry name" value="Glyas_Bleomycin-R_OHBP_Dase"/>
</dbReference>
<dbReference type="Pfam" id="PF00903">
    <property type="entry name" value="Glyoxalase"/>
    <property type="match status" value="2"/>
</dbReference>
<accession>A0A916ULL2</accession>
<comment type="caution">
    <text evidence="3">The sequence shown here is derived from an EMBL/GenBank/DDBJ whole genome shotgun (WGS) entry which is preliminary data.</text>
</comment>
<keyword evidence="4" id="KW-1185">Reference proteome</keyword>
<sequence length="294" mass="31123">MSDASPAAAPAAGPSFARRLSVDRVALTVNDLDGVRAFYEQIVGLHLLHRDGESAALGAGGEVLLELRRDGAARRRSPREAGLFHTAFLLPTRADLARWLRRTLQARGLLTGASDHDVSEAIYLSDPEGNGIEVYADRPASSRVWADGQVKMATRPLDIERLIATAGEASWSGLPDGSTVGHVHLQVGALDPAEAFYAGVLGLDITCRYPGGTFFAADGYHHHIATNIWNSRGAGPRSFPSTGLAEVAMRVDASRAEAIRHRAGHADGASLSLRDPWGTAILVAPVTVPDDASA</sequence>
<dbReference type="PROSITE" id="PS00934">
    <property type="entry name" value="GLYOXALASE_I_1"/>
    <property type="match status" value="1"/>
</dbReference>
<proteinExistence type="predicted"/>
<reference evidence="3" key="1">
    <citation type="journal article" date="2014" name="Int. J. Syst. Evol. Microbiol.">
        <title>Complete genome sequence of Corynebacterium casei LMG S-19264T (=DSM 44701T), isolated from a smear-ripened cheese.</title>
        <authorList>
            <consortium name="US DOE Joint Genome Institute (JGI-PGF)"/>
            <person name="Walter F."/>
            <person name="Albersmeier A."/>
            <person name="Kalinowski J."/>
            <person name="Ruckert C."/>
        </authorList>
    </citation>
    <scope>NUCLEOTIDE SEQUENCE</scope>
    <source>
        <strain evidence="3">CGMCC 1.12919</strain>
    </source>
</reference>
<name>A0A916ULL2_9HYPH</name>
<feature type="domain" description="VOC" evidence="2">
    <location>
        <begin position="179"/>
        <end position="294"/>
    </location>
</feature>
<evidence type="ECO:0000259" key="2">
    <source>
        <dbReference type="PROSITE" id="PS51819"/>
    </source>
</evidence>
<protein>
    <submittedName>
        <fullName evidence="3">Glyoxalase</fullName>
    </submittedName>
</protein>
<dbReference type="AlphaFoldDB" id="A0A916ULL2"/>
<evidence type="ECO:0000313" key="4">
    <source>
        <dbReference type="Proteomes" id="UP000637002"/>
    </source>
</evidence>
<dbReference type="GO" id="GO:0046872">
    <property type="term" value="F:metal ion binding"/>
    <property type="evidence" value="ECO:0007669"/>
    <property type="project" value="UniProtKB-KW"/>
</dbReference>
<evidence type="ECO:0000313" key="3">
    <source>
        <dbReference type="EMBL" id="GGC75552.1"/>
    </source>
</evidence>
<dbReference type="SUPFAM" id="SSF54593">
    <property type="entry name" value="Glyoxalase/Bleomycin resistance protein/Dihydroxybiphenyl dioxygenase"/>
    <property type="match status" value="2"/>
</dbReference>
<dbReference type="InterPro" id="IPR004360">
    <property type="entry name" value="Glyas_Fos-R_dOase_dom"/>
</dbReference>
<dbReference type="InterPro" id="IPR018146">
    <property type="entry name" value="Glyoxalase_1_CS"/>
</dbReference>
<dbReference type="PROSITE" id="PS51819">
    <property type="entry name" value="VOC"/>
    <property type="match status" value="2"/>
</dbReference>
<gene>
    <name evidence="3" type="ORF">GCM10010994_37530</name>
</gene>
<dbReference type="PANTHER" id="PTHR43279">
    <property type="entry name" value="CATECHOL-2,3-DIOXYGENASE"/>
    <property type="match status" value="1"/>
</dbReference>
<dbReference type="GO" id="GO:0004462">
    <property type="term" value="F:lactoylglutathione lyase activity"/>
    <property type="evidence" value="ECO:0007669"/>
    <property type="project" value="InterPro"/>
</dbReference>
<dbReference type="RefSeq" id="WP_188610694.1">
    <property type="nucleotide sequence ID" value="NZ_BMGG01000006.1"/>
</dbReference>
<keyword evidence="1" id="KW-0479">Metal-binding</keyword>
<dbReference type="Gene3D" id="3.10.180.10">
    <property type="entry name" value="2,3-Dihydroxybiphenyl 1,2-Dioxygenase, domain 1"/>
    <property type="match status" value="2"/>
</dbReference>